<dbReference type="InterPro" id="IPR001584">
    <property type="entry name" value="Integrase_cat-core"/>
</dbReference>
<dbReference type="Gene3D" id="3.30.420.10">
    <property type="entry name" value="Ribonuclease H-like superfamily/Ribonuclease H"/>
    <property type="match status" value="1"/>
</dbReference>
<comment type="caution">
    <text evidence="3">The sequence shown here is derived from an EMBL/GenBank/DDBJ whole genome shotgun (WGS) entry which is preliminary data.</text>
</comment>
<gene>
    <name evidence="3" type="ORF">RF55_12227</name>
</gene>
<sequence length="1687" mass="189649">MNEIFEFSKSADSSAEAKLMFLHSYSEVAKITDDFEVSHHKVIQNTEDAEFDQEDEIRAKFDKIRRQVGLKYFLLAPKPENPAPAAADATSSKIKLPKITLPPFSGDLSLWPSFIALYNRSIHDNPQLAGIEKYQYLLTSLKGEALNVVKGMPLSAEHYTIAYDALVKRYQNKRKLASHHWQSIANAKTLKVESPESLRRLVDGFSENLRALELIEFPVDLKDFILLNTLLEKLTPALREKFEAEHRKSEIPKFNQLVDYLLEYCQVLTSLSASGTKAGEKSKDNTKSPSKSASTTSTFVASAALCSICKEAHTVNKCYKFLKLSEKDRYAQAKSLQLCLNCLKGGHRVGKCPSNWKCLKCGVKHHTLLHFTSKSGSIDESTTLSPSPTSETTTPAKTEPSVVSMASTSHSSTVVLLSTVQAEMSDVKGDFMPVRILLDSASQSSFITEDCVQRSGLGRSPCKMLVLGLSDSKAASTRGRTSIIIRPRGRDDMRFSVDATILSRISSQLPHYRVNFKSWPHIRGLTLADPEFYQPGSIDILLGAEQFVSLLGTGHRKGTPGEPDALDTVFGWVLMGAINTPSVQPVHSFVSTIDKIDASIRQFWTVEEVPFNTSLSNDDQRCENLFRETTRRDTSGRFTVSYPFDGDSPCFIDSRQIALSRFRSLECKFKVDSVFRQQYHAFMQDYLTSGHMELISLPAPTDGQVYYLPHHGVAKVDSETTKLRVVFDASSKCTNGVALNQTLLCGPKLQQNIVSILLRFRFGAVAVTADVKQMFRQIWIEPSQRDYQRIVWRFVDTEPISDYRLNTVTFGVTPSPYLAIRCLMQLAEEGRYSHPLAARVLSSSLYVDDVVASVGSVEEARELRDQLRSLLHSAGFELRKWASSHSSVLSDMDPAHCSASMLSFESKEDNFLKVLGLRWYAHADCFGFHVQPLARECSKRVILSELARIFDPLGFLAPLTFTAKLLIQQLWTLGLGWDEPPPTEICHQWTRYQQELKELASLRISRALSYTSVLRTELHGFCDASERGYGAVVYLRVVTSEKTFVRMLIGKSKVAPLKSLSLPRLELCAALLLSNLLQYLAQELRDFVVVDASFAWSDSTVALAWIRSSPHKLETFVRNRVARIQENTANVHWDHVETKSNPADHCSRGLFPREIIDCRLWWAGPDWLLHFQSTAKLDSFSLETEIAPTVALLSVEAPSGLHSLLGRFSSINKICRVIAYILRFIKRSQRRSIPVTLAVDQLEAHAALLELIKVVQAESFAIDLANLNHQRRISKELRKLAPFIDEHGVLRVGGRLVCSSLPYEAKHPALIPNRHRLTDLLIERTHKENLHPGRRALQYLITQHFWILGAQRAIKRTLSRCLRCFRVNPREVQSVMADLPASRVNQVKPFYATGVDFAGPFSVTPYRARGLKSLKVYVCLFVCFTIKAVHLELVSSLSTDAFLAALRRFIARRGRCALLFSDCGTNFVGANRELLQHMEHASEVEKIKWAFNPPSAPHFGGLWEAGVKAFKTHFNRVIGEQILSLEEFSTVLAQIEAVLNSRPLCPLSADPNDLAVLTPGHFLTTEALVSMPSPDLTSLSMNRLDRWQLLQRMFQDFWKRWSLEYLQTLQQRPKWHSKGVNLSDGHLVLIKETNAPPLRWKLGRIVELHQGQDAVVRVATVRTAGGTLTRPLVKLCPLPMGHSSQEV</sequence>
<dbReference type="InterPro" id="IPR012337">
    <property type="entry name" value="RNaseH-like_sf"/>
</dbReference>
<feature type="region of interest" description="Disordered" evidence="1">
    <location>
        <begin position="376"/>
        <end position="404"/>
    </location>
</feature>
<dbReference type="PANTHER" id="PTHR47331:SF1">
    <property type="entry name" value="GAG-LIKE PROTEIN"/>
    <property type="match status" value="1"/>
</dbReference>
<name>A0A0J7KDN6_LASNI</name>
<feature type="compositionally biased region" description="Low complexity" evidence="1">
    <location>
        <begin position="380"/>
        <end position="404"/>
    </location>
</feature>
<dbReference type="OrthoDB" id="7616465at2759"/>
<evidence type="ECO:0000313" key="4">
    <source>
        <dbReference type="Proteomes" id="UP000036403"/>
    </source>
</evidence>
<organism evidence="3 4">
    <name type="scientific">Lasius niger</name>
    <name type="common">Black garden ant</name>
    <dbReference type="NCBI Taxonomy" id="67767"/>
    <lineage>
        <taxon>Eukaryota</taxon>
        <taxon>Metazoa</taxon>
        <taxon>Ecdysozoa</taxon>
        <taxon>Arthropoda</taxon>
        <taxon>Hexapoda</taxon>
        <taxon>Insecta</taxon>
        <taxon>Pterygota</taxon>
        <taxon>Neoptera</taxon>
        <taxon>Endopterygota</taxon>
        <taxon>Hymenoptera</taxon>
        <taxon>Apocrita</taxon>
        <taxon>Aculeata</taxon>
        <taxon>Formicoidea</taxon>
        <taxon>Formicidae</taxon>
        <taxon>Formicinae</taxon>
        <taxon>Lasius</taxon>
        <taxon>Lasius</taxon>
    </lineage>
</organism>
<dbReference type="GO" id="GO:0042575">
    <property type="term" value="C:DNA polymerase complex"/>
    <property type="evidence" value="ECO:0007669"/>
    <property type="project" value="UniProtKB-ARBA"/>
</dbReference>
<dbReference type="Pfam" id="PF17921">
    <property type="entry name" value="Integrase_H2C2"/>
    <property type="match status" value="1"/>
</dbReference>
<dbReference type="CDD" id="cd01644">
    <property type="entry name" value="RT_pepA17"/>
    <property type="match status" value="1"/>
</dbReference>
<dbReference type="InterPro" id="IPR005312">
    <property type="entry name" value="DUF1759"/>
</dbReference>
<dbReference type="Pfam" id="PF05380">
    <property type="entry name" value="Peptidase_A17"/>
    <property type="match status" value="1"/>
</dbReference>
<keyword evidence="4" id="KW-1185">Reference proteome</keyword>
<evidence type="ECO:0000313" key="3">
    <source>
        <dbReference type="EMBL" id="KMQ88311.1"/>
    </source>
</evidence>
<accession>A0A0J7KDN6</accession>
<evidence type="ECO:0000259" key="2">
    <source>
        <dbReference type="PROSITE" id="PS50994"/>
    </source>
</evidence>
<dbReference type="SUPFAM" id="SSF53098">
    <property type="entry name" value="Ribonuclease H-like"/>
    <property type="match status" value="1"/>
</dbReference>
<dbReference type="GO" id="GO:0071897">
    <property type="term" value="P:DNA biosynthetic process"/>
    <property type="evidence" value="ECO:0007669"/>
    <property type="project" value="UniProtKB-ARBA"/>
</dbReference>
<dbReference type="InterPro" id="IPR043502">
    <property type="entry name" value="DNA/RNA_pol_sf"/>
</dbReference>
<dbReference type="InterPro" id="IPR040676">
    <property type="entry name" value="DUF5641"/>
</dbReference>
<dbReference type="EMBL" id="LBMM01009202">
    <property type="protein sequence ID" value="KMQ88311.1"/>
    <property type="molecule type" value="Genomic_DNA"/>
</dbReference>
<dbReference type="Pfam" id="PF18701">
    <property type="entry name" value="DUF5641"/>
    <property type="match status" value="1"/>
</dbReference>
<dbReference type="PROSITE" id="PS50994">
    <property type="entry name" value="INTEGRASE"/>
    <property type="match status" value="1"/>
</dbReference>
<dbReference type="PANTHER" id="PTHR47331">
    <property type="entry name" value="PHD-TYPE DOMAIN-CONTAINING PROTEIN"/>
    <property type="match status" value="1"/>
</dbReference>
<dbReference type="STRING" id="67767.A0A0J7KDN6"/>
<dbReference type="Proteomes" id="UP000036403">
    <property type="component" value="Unassembled WGS sequence"/>
</dbReference>
<dbReference type="InterPro" id="IPR008042">
    <property type="entry name" value="Retrotrans_Pao"/>
</dbReference>
<reference evidence="3 4" key="1">
    <citation type="submission" date="2015-04" db="EMBL/GenBank/DDBJ databases">
        <title>Lasius niger genome sequencing.</title>
        <authorList>
            <person name="Konorov E.A."/>
            <person name="Nikitin M.A."/>
            <person name="Kirill M.V."/>
            <person name="Chang P."/>
        </authorList>
    </citation>
    <scope>NUCLEOTIDE SEQUENCE [LARGE SCALE GENOMIC DNA]</scope>
    <source>
        <tissue evidence="3">Whole</tissue>
    </source>
</reference>
<dbReference type="Pfam" id="PF03564">
    <property type="entry name" value="DUF1759"/>
    <property type="match status" value="1"/>
</dbReference>
<dbReference type="InterPro" id="IPR041588">
    <property type="entry name" value="Integrase_H2C2"/>
</dbReference>
<dbReference type="SUPFAM" id="SSF56672">
    <property type="entry name" value="DNA/RNA polymerases"/>
    <property type="match status" value="1"/>
</dbReference>
<protein>
    <recommendedName>
        <fullName evidence="2">Integrase catalytic domain-containing protein</fullName>
    </recommendedName>
</protein>
<dbReference type="PaxDb" id="67767-A0A0J7KDN6"/>
<feature type="domain" description="Integrase catalytic" evidence="2">
    <location>
        <begin position="1385"/>
        <end position="1567"/>
    </location>
</feature>
<dbReference type="GO" id="GO:0003676">
    <property type="term" value="F:nucleic acid binding"/>
    <property type="evidence" value="ECO:0007669"/>
    <property type="project" value="InterPro"/>
</dbReference>
<dbReference type="InterPro" id="IPR036397">
    <property type="entry name" value="RNaseH_sf"/>
</dbReference>
<evidence type="ECO:0000256" key="1">
    <source>
        <dbReference type="SAM" id="MobiDB-lite"/>
    </source>
</evidence>
<dbReference type="GO" id="GO:0015074">
    <property type="term" value="P:DNA integration"/>
    <property type="evidence" value="ECO:0007669"/>
    <property type="project" value="InterPro"/>
</dbReference>
<proteinExistence type="predicted"/>